<proteinExistence type="predicted"/>
<dbReference type="InterPro" id="IPR058245">
    <property type="entry name" value="NreC/VraR/RcsB-like_REC"/>
</dbReference>
<accession>A0ABN6YEW7</accession>
<dbReference type="CDD" id="cd06170">
    <property type="entry name" value="LuxR_C_like"/>
    <property type="match status" value="1"/>
</dbReference>
<dbReference type="PROSITE" id="PS50043">
    <property type="entry name" value="HTH_LUXR_2"/>
    <property type="match status" value="1"/>
</dbReference>
<sequence>MTPPVRVAIADDHALFRQGVRAMFATVDDVELVDEAEDGDDAIRVAVTSAPDVLLLDVRMPRRSGVDAIRAIRSRAPGVRIVMLTMVEADEALAVALRDGAVGYVLKGADPDELIRVVHAAARGELLFGASVAHRAAALLHPAAGPWHPPLPELRDREREVLDLLAAGHEPAEIARRLHVSVKTVRNVLAGIPARLGVATRGEAVDLARRAGLGRGA</sequence>
<dbReference type="RefSeq" id="WP_234659584.1">
    <property type="nucleotide sequence ID" value="NZ_AP027734.1"/>
</dbReference>
<evidence type="ECO:0000313" key="7">
    <source>
        <dbReference type="Proteomes" id="UP001321477"/>
    </source>
</evidence>
<keyword evidence="1 3" id="KW-0597">Phosphoprotein</keyword>
<evidence type="ECO:0000256" key="2">
    <source>
        <dbReference type="ARBA" id="ARBA00023125"/>
    </source>
</evidence>
<name>A0ABN6YEW7_9MICO</name>
<dbReference type="Proteomes" id="UP001321477">
    <property type="component" value="Chromosome"/>
</dbReference>
<dbReference type="InterPro" id="IPR001789">
    <property type="entry name" value="Sig_transdc_resp-reg_receiver"/>
</dbReference>
<dbReference type="SMART" id="SM00421">
    <property type="entry name" value="HTH_LUXR"/>
    <property type="match status" value="1"/>
</dbReference>
<dbReference type="InterPro" id="IPR039420">
    <property type="entry name" value="WalR-like"/>
</dbReference>
<protein>
    <submittedName>
        <fullName evidence="6">DNA-binding response regulator</fullName>
    </submittedName>
</protein>
<dbReference type="Pfam" id="PF00072">
    <property type="entry name" value="Response_reg"/>
    <property type="match status" value="1"/>
</dbReference>
<evidence type="ECO:0000256" key="3">
    <source>
        <dbReference type="PROSITE-ProRule" id="PRU00169"/>
    </source>
</evidence>
<dbReference type="InterPro" id="IPR011006">
    <property type="entry name" value="CheY-like_superfamily"/>
</dbReference>
<feature type="domain" description="HTH luxR-type" evidence="4">
    <location>
        <begin position="150"/>
        <end position="212"/>
    </location>
</feature>
<feature type="domain" description="Response regulatory" evidence="5">
    <location>
        <begin position="6"/>
        <end position="122"/>
    </location>
</feature>
<dbReference type="SUPFAM" id="SSF52172">
    <property type="entry name" value="CheY-like"/>
    <property type="match status" value="1"/>
</dbReference>
<dbReference type="InterPro" id="IPR016032">
    <property type="entry name" value="Sig_transdc_resp-reg_C-effctor"/>
</dbReference>
<keyword evidence="2 6" id="KW-0238">DNA-binding</keyword>
<dbReference type="GO" id="GO:0003677">
    <property type="term" value="F:DNA binding"/>
    <property type="evidence" value="ECO:0007669"/>
    <property type="project" value="UniProtKB-KW"/>
</dbReference>
<feature type="modified residue" description="4-aspartylphosphate" evidence="3">
    <location>
        <position position="57"/>
    </location>
</feature>
<organism evidence="6 7">
    <name type="scientific">Agromyces marinus</name>
    <dbReference type="NCBI Taxonomy" id="1389020"/>
    <lineage>
        <taxon>Bacteria</taxon>
        <taxon>Bacillati</taxon>
        <taxon>Actinomycetota</taxon>
        <taxon>Actinomycetes</taxon>
        <taxon>Micrococcales</taxon>
        <taxon>Microbacteriaceae</taxon>
        <taxon>Agromyces</taxon>
    </lineage>
</organism>
<evidence type="ECO:0000259" key="4">
    <source>
        <dbReference type="PROSITE" id="PS50043"/>
    </source>
</evidence>
<dbReference type="PROSITE" id="PS50110">
    <property type="entry name" value="RESPONSE_REGULATORY"/>
    <property type="match status" value="1"/>
</dbReference>
<dbReference type="PRINTS" id="PR00038">
    <property type="entry name" value="HTHLUXR"/>
</dbReference>
<gene>
    <name evidence="6" type="ORF">GCM10025870_27640</name>
</gene>
<dbReference type="CDD" id="cd17535">
    <property type="entry name" value="REC_NarL-like"/>
    <property type="match status" value="1"/>
</dbReference>
<dbReference type="SMART" id="SM00448">
    <property type="entry name" value="REC"/>
    <property type="match status" value="1"/>
</dbReference>
<dbReference type="InterPro" id="IPR000792">
    <property type="entry name" value="Tscrpt_reg_LuxR_C"/>
</dbReference>
<keyword evidence="7" id="KW-1185">Reference proteome</keyword>
<evidence type="ECO:0000259" key="5">
    <source>
        <dbReference type="PROSITE" id="PS50110"/>
    </source>
</evidence>
<evidence type="ECO:0000313" key="6">
    <source>
        <dbReference type="EMBL" id="BDZ55691.1"/>
    </source>
</evidence>
<dbReference type="EMBL" id="AP027734">
    <property type="protein sequence ID" value="BDZ55691.1"/>
    <property type="molecule type" value="Genomic_DNA"/>
</dbReference>
<dbReference type="Pfam" id="PF00196">
    <property type="entry name" value="GerE"/>
    <property type="match status" value="1"/>
</dbReference>
<dbReference type="Gene3D" id="3.40.50.2300">
    <property type="match status" value="1"/>
</dbReference>
<evidence type="ECO:0000256" key="1">
    <source>
        <dbReference type="ARBA" id="ARBA00022553"/>
    </source>
</evidence>
<dbReference type="SUPFAM" id="SSF46894">
    <property type="entry name" value="C-terminal effector domain of the bipartite response regulators"/>
    <property type="match status" value="1"/>
</dbReference>
<reference evidence="7" key="1">
    <citation type="journal article" date="2019" name="Int. J. Syst. Evol. Microbiol.">
        <title>The Global Catalogue of Microorganisms (GCM) 10K type strain sequencing project: providing services to taxonomists for standard genome sequencing and annotation.</title>
        <authorList>
            <consortium name="The Broad Institute Genomics Platform"/>
            <consortium name="The Broad Institute Genome Sequencing Center for Infectious Disease"/>
            <person name="Wu L."/>
            <person name="Ma J."/>
        </authorList>
    </citation>
    <scope>NUCLEOTIDE SEQUENCE [LARGE SCALE GENOMIC DNA]</scope>
    <source>
        <strain evidence="7">NBRC 109019</strain>
    </source>
</reference>
<dbReference type="PANTHER" id="PTHR43214">
    <property type="entry name" value="TWO-COMPONENT RESPONSE REGULATOR"/>
    <property type="match status" value="1"/>
</dbReference>